<dbReference type="Gene3D" id="3.30.1360.40">
    <property type="match status" value="1"/>
</dbReference>
<dbReference type="STRING" id="69896.S284_04920"/>
<dbReference type="NCBIfam" id="TIGR00496">
    <property type="entry name" value="frr"/>
    <property type="match status" value="1"/>
</dbReference>
<feature type="domain" description="Ribosome recycling factor" evidence="4">
    <location>
        <begin position="25"/>
        <end position="182"/>
    </location>
</feature>
<reference evidence="6" key="1">
    <citation type="submission" date="2016-11" db="EMBL/GenBank/DDBJ databases">
        <title>Genome sequence of Candidatus Phytoplasma solani strain SA-1.</title>
        <authorList>
            <person name="Haryono M."/>
            <person name="Samarzija I."/>
            <person name="Seruga Music M."/>
            <person name="Hogenhout S."/>
            <person name="Kuo C.-H."/>
        </authorList>
    </citation>
    <scope>NUCLEOTIDE SEQUENCE [LARGE SCALE GENOMIC DNA]</scope>
    <source>
        <strain evidence="6">SA-1</strain>
    </source>
</reference>
<dbReference type="AlphaFoldDB" id="A0A421NXL8"/>
<keyword evidence="2 3" id="KW-0648">Protein biosynthesis</keyword>
<sequence length="184" mass="20717">MDQLAKEIILLTEKKMSQAREIMLKNFSDIRTGCANPNILNKINISYYGTITPLNTLSSISVSGGNQLNISPYEKTLIPAIKKAILASDLGITPETDGVVLRLNFPKPTEERRKALTKEVNIIAEQTKVIMRNIRRESNDKIKKIALTKDLETLHLSKIQTLTDKNIKMVENETTNKNKELLKA</sequence>
<evidence type="ECO:0000259" key="4">
    <source>
        <dbReference type="Pfam" id="PF01765"/>
    </source>
</evidence>
<dbReference type="RefSeq" id="WP_122225470.1">
    <property type="nucleotide sequence ID" value="NZ_CP103785.1"/>
</dbReference>
<evidence type="ECO:0000256" key="1">
    <source>
        <dbReference type="ARBA" id="ARBA00005912"/>
    </source>
</evidence>
<dbReference type="HAMAP" id="MF_00040">
    <property type="entry name" value="RRF"/>
    <property type="match status" value="1"/>
</dbReference>
<dbReference type="FunFam" id="3.30.1360.40:FF:000001">
    <property type="entry name" value="Ribosome-recycling factor"/>
    <property type="match status" value="1"/>
</dbReference>
<evidence type="ECO:0000256" key="3">
    <source>
        <dbReference type="HAMAP-Rule" id="MF_00040"/>
    </source>
</evidence>
<evidence type="ECO:0000313" key="5">
    <source>
        <dbReference type="EMBL" id="RMI88756.1"/>
    </source>
</evidence>
<keyword evidence="6" id="KW-1185">Reference proteome</keyword>
<dbReference type="InterPro" id="IPR023584">
    <property type="entry name" value="Ribosome_recyc_fac_dom"/>
</dbReference>
<evidence type="ECO:0000313" key="6">
    <source>
        <dbReference type="Proteomes" id="UP000283896"/>
    </source>
</evidence>
<dbReference type="GO" id="GO:0006415">
    <property type="term" value="P:translational termination"/>
    <property type="evidence" value="ECO:0007669"/>
    <property type="project" value="UniProtKB-UniRule"/>
</dbReference>
<protein>
    <recommendedName>
        <fullName evidence="3">Ribosome-recycling factor</fullName>
        <shortName evidence="3">RRF</shortName>
    </recommendedName>
    <alternativeName>
        <fullName evidence="3">Ribosome-releasing factor</fullName>
    </alternativeName>
</protein>
<dbReference type="EMBL" id="MPBG01000004">
    <property type="protein sequence ID" value="RMI88756.1"/>
    <property type="molecule type" value="Genomic_DNA"/>
</dbReference>
<accession>A0A421NXL8</accession>
<comment type="subcellular location">
    <subcellularLocation>
        <location evidence="3">Cytoplasm</location>
    </subcellularLocation>
</comment>
<organism evidence="5 6">
    <name type="scientific">Candidatus Phytoplasma solani</name>
    <dbReference type="NCBI Taxonomy" id="69896"/>
    <lineage>
        <taxon>Bacteria</taxon>
        <taxon>Bacillati</taxon>
        <taxon>Mycoplasmatota</taxon>
        <taxon>Mollicutes</taxon>
        <taxon>Acholeplasmatales</taxon>
        <taxon>Acholeplasmataceae</taxon>
        <taxon>Candidatus Phytoplasma</taxon>
        <taxon>16SrXII (Stolbur group)</taxon>
    </lineage>
</organism>
<gene>
    <name evidence="3 5" type="primary">frr</name>
    <name evidence="5" type="ORF">PSSA1_v1c3540</name>
</gene>
<dbReference type="Proteomes" id="UP000283896">
    <property type="component" value="Unassembled WGS sequence"/>
</dbReference>
<proteinExistence type="inferred from homology"/>
<comment type="similarity">
    <text evidence="1 3">Belongs to the RRF family.</text>
</comment>
<dbReference type="SUPFAM" id="SSF55194">
    <property type="entry name" value="Ribosome recycling factor, RRF"/>
    <property type="match status" value="1"/>
</dbReference>
<dbReference type="GO" id="GO:0005737">
    <property type="term" value="C:cytoplasm"/>
    <property type="evidence" value="ECO:0007669"/>
    <property type="project" value="UniProtKB-SubCell"/>
</dbReference>
<dbReference type="Pfam" id="PF01765">
    <property type="entry name" value="RRF"/>
    <property type="match status" value="1"/>
</dbReference>
<dbReference type="GO" id="GO:0043023">
    <property type="term" value="F:ribosomal large subunit binding"/>
    <property type="evidence" value="ECO:0007669"/>
    <property type="project" value="TreeGrafter"/>
</dbReference>
<dbReference type="InterPro" id="IPR002661">
    <property type="entry name" value="Ribosome_recyc_fac"/>
</dbReference>
<dbReference type="OrthoDB" id="9804006at2"/>
<keyword evidence="3" id="KW-0963">Cytoplasm</keyword>
<name>A0A421NXL8_9MOLU</name>
<evidence type="ECO:0000256" key="2">
    <source>
        <dbReference type="ARBA" id="ARBA00022917"/>
    </source>
</evidence>
<dbReference type="PANTHER" id="PTHR20982">
    <property type="entry name" value="RIBOSOME RECYCLING FACTOR"/>
    <property type="match status" value="1"/>
</dbReference>
<dbReference type="PANTHER" id="PTHR20982:SF3">
    <property type="entry name" value="MITOCHONDRIAL RIBOSOME RECYCLING FACTOR PSEUDO 1"/>
    <property type="match status" value="1"/>
</dbReference>
<dbReference type="Gene3D" id="1.10.132.20">
    <property type="entry name" value="Ribosome-recycling factor"/>
    <property type="match status" value="1"/>
</dbReference>
<dbReference type="InterPro" id="IPR036191">
    <property type="entry name" value="RRF_sf"/>
</dbReference>
<comment type="function">
    <text evidence="3">Responsible for the release of ribosomes from messenger RNA at the termination of protein biosynthesis. May increase the efficiency of translation by recycling ribosomes from one round of translation to another.</text>
</comment>
<comment type="caution">
    <text evidence="5">The sequence shown here is derived from an EMBL/GenBank/DDBJ whole genome shotgun (WGS) entry which is preliminary data.</text>
</comment>